<dbReference type="InterPro" id="IPR001763">
    <property type="entry name" value="Rhodanese-like_dom"/>
</dbReference>
<organism evidence="3">
    <name type="scientific">Chromera velia CCMP2878</name>
    <dbReference type="NCBI Taxonomy" id="1169474"/>
    <lineage>
        <taxon>Eukaryota</taxon>
        <taxon>Sar</taxon>
        <taxon>Alveolata</taxon>
        <taxon>Colpodellida</taxon>
        <taxon>Chromeraceae</taxon>
        <taxon>Chromera</taxon>
    </lineage>
</organism>
<sequence>MQTQAPGAVAVAQQLQKAGLLLLDTRPWEIFRYSSLPGSINIPVERASHILYRLPTDKKTPLLVYGGDGGSSSAFDASKVCEGLEALGFVDVVNGGSVEFVERLHQSRFESVTVDRGYPRAVRGDGSGRSQRGQLQKSSGSSKSPKGSEDFLNALSGVLAGALEEGQVGGLF</sequence>
<feature type="domain" description="Rhodanese" evidence="2">
    <location>
        <begin position="16"/>
        <end position="102"/>
    </location>
</feature>
<dbReference type="VEuPathDB" id="CryptoDB:Cvel_16619"/>
<accession>A0A0G4FEI9</accession>
<dbReference type="AlphaFoldDB" id="A0A0G4FEI9"/>
<dbReference type="Pfam" id="PF00581">
    <property type="entry name" value="Rhodanese"/>
    <property type="match status" value="1"/>
</dbReference>
<dbReference type="Gene3D" id="3.40.250.10">
    <property type="entry name" value="Rhodanese-like domain"/>
    <property type="match status" value="1"/>
</dbReference>
<protein>
    <recommendedName>
        <fullName evidence="2">Rhodanese domain-containing protein</fullName>
    </recommendedName>
</protein>
<gene>
    <name evidence="3" type="ORF">Cvel_16619</name>
</gene>
<dbReference type="SUPFAM" id="SSF52821">
    <property type="entry name" value="Rhodanese/Cell cycle control phosphatase"/>
    <property type="match status" value="1"/>
</dbReference>
<dbReference type="SMART" id="SM00450">
    <property type="entry name" value="RHOD"/>
    <property type="match status" value="1"/>
</dbReference>
<evidence type="ECO:0000313" key="3">
    <source>
        <dbReference type="EMBL" id="CEM11650.1"/>
    </source>
</evidence>
<feature type="region of interest" description="Disordered" evidence="1">
    <location>
        <begin position="119"/>
        <end position="148"/>
    </location>
</feature>
<dbReference type="PROSITE" id="PS50206">
    <property type="entry name" value="RHODANESE_3"/>
    <property type="match status" value="1"/>
</dbReference>
<proteinExistence type="predicted"/>
<evidence type="ECO:0000256" key="1">
    <source>
        <dbReference type="SAM" id="MobiDB-lite"/>
    </source>
</evidence>
<dbReference type="InterPro" id="IPR036873">
    <property type="entry name" value="Rhodanese-like_dom_sf"/>
</dbReference>
<reference evidence="3" key="1">
    <citation type="submission" date="2014-11" db="EMBL/GenBank/DDBJ databases">
        <authorList>
            <person name="Otto D Thomas"/>
            <person name="Naeem Raeece"/>
        </authorList>
    </citation>
    <scope>NUCLEOTIDE SEQUENCE</scope>
</reference>
<evidence type="ECO:0000259" key="2">
    <source>
        <dbReference type="PROSITE" id="PS50206"/>
    </source>
</evidence>
<dbReference type="EMBL" id="CDMZ01000317">
    <property type="protein sequence ID" value="CEM11650.1"/>
    <property type="molecule type" value="Genomic_DNA"/>
</dbReference>
<dbReference type="CDD" id="cd00158">
    <property type="entry name" value="RHOD"/>
    <property type="match status" value="1"/>
</dbReference>
<feature type="compositionally biased region" description="Low complexity" evidence="1">
    <location>
        <begin position="128"/>
        <end position="145"/>
    </location>
</feature>
<name>A0A0G4FEI9_9ALVE</name>